<dbReference type="GO" id="GO:0015031">
    <property type="term" value="P:protein transport"/>
    <property type="evidence" value="ECO:0007669"/>
    <property type="project" value="InterPro"/>
</dbReference>
<evidence type="ECO:0000256" key="8">
    <source>
        <dbReference type="SAM" id="Phobius"/>
    </source>
</evidence>
<feature type="region of interest" description="Disordered" evidence="7">
    <location>
        <begin position="49"/>
        <end position="82"/>
    </location>
</feature>
<keyword evidence="6" id="KW-0175">Coiled coil</keyword>
<reference evidence="10" key="3">
    <citation type="submission" date="2025-09" db="UniProtKB">
        <authorList>
            <consortium name="Ensembl"/>
        </authorList>
    </citation>
    <scope>IDENTIFICATION</scope>
</reference>
<dbReference type="GO" id="GO:0005789">
    <property type="term" value="C:endoplasmic reticulum membrane"/>
    <property type="evidence" value="ECO:0007669"/>
    <property type="project" value="UniProtKB-SubCell"/>
</dbReference>
<dbReference type="AlphaFoldDB" id="A0A8C8VWJ7"/>
<feature type="coiled-coil region" evidence="6">
    <location>
        <begin position="1085"/>
        <end position="1238"/>
    </location>
</feature>
<sequence>MEFYESTYFVVLIPSVVITVIFLFFWLFMKETLYDEVLAKQKREQKLISTKTDKKKAEKKKNKKKEVQNGAIHESDSENLPRDFKLSDASAMEEEQFVPAPLNVFETSSSVKERKKKEKKQKPSPEEQTIKESDTSKIPGKKVEPVLVTKQPAPPPEAAALKKKAGQKKSKNGSDDQDKKVEMLMAPLKKQDMSLLHQETKQEGGLGKKKGLSKKQKTENVAVVVDEPLIHATTYIPLMDNANSNLVMDKREIIDMIKPDHVEGIHKSGAKKLKIETDKENAEVKFKDFLMSLKTMMFSEDEALCVVDLLKEKSGVIKDALKKSNKGELSALLHQLQEKERLLSAVKEEATATKERCKQLTQEMMTEKERSSVVIARMKDRIGTLEKEHNVFQNKMHVSYQETQQMQMKFQQVREQMEAEIAHLKQENGILRDAVSNTTNQLESKQTAELTKLRQDCGRLVSELNEKTGKLQQEGVQKKNAEQAAAQLKVQLQEAERRWEEVQSYIRKRTAEHEAAQQDLQSKFVAKENEVQSLHSKLTDTLVSKQQLEQRLMQLMESEQKRASKEESLQIQVQDILEQNEALKAQIQQFHSQIAAQTSASVLAEELHKVIAEKDKQLKQTEDSLASEHDHLANKEEELKDIQNMNFLLKAEVQKLQALANEQAAAVHAVEKAQKSIQVKDDKIRLLEEQLQHEIASKMEEFKILNDQNKALQLEVQKLQIVISQQPNKDVVEQMEKCIQEKDEKLKTVEELLETGLIQVATKEEELNAIRTENSTLTKEVQELKAKQSDQVSFVSLIEELRKAIHEKDGQIKSVEELLEVELLKVANKEKTVQALKQEIEVLKEEIGNAQLEKAHQLSVSSQVQELQNLLRGKEEQVNTMKAALEAKDKDLTDRGKWIQVCSTARFEELENILKEKENEIKRIEAILKDTESDLSNKSKLLQEVQDENKLFKSQVEQLSQQNHPQASFPSQEELQTVISEKEKELTNLRNELDSLKNAVEHQRKKNNERQQHVEAVELESKELLKRLFPMVSVPSNLTYTEWLRGFEKKAKACVAGASDAETVKVLEHRLKEADEMHTLLQLECEKYKAVLAETEGILQKLQRSVEQEESKWKIKADESRRTIKQMQSSFTSSEQELERLRRENKDMENLRREREHLEMELEKAEIERSTYVTEVRELKDLLTELQKKLDDSYSEAVRQNEELNLLKTQLNETLTKLQNEQSERKKVADDLHKAQQSLNFIHSRISLKAAGDSTVIENSAVSSETSEVIGKLLVRS</sequence>
<dbReference type="GO" id="GO:0007018">
    <property type="term" value="P:microtubule-based movement"/>
    <property type="evidence" value="ECO:0007669"/>
    <property type="project" value="InterPro"/>
</dbReference>
<dbReference type="InterPro" id="IPR007794">
    <property type="entry name" value="Rib_rcpt_KP"/>
</dbReference>
<reference evidence="10 11" key="1">
    <citation type="submission" date="2018-10" db="EMBL/GenBank/DDBJ databases">
        <title>Improved assembly of the deer mouse Peromyscus maniculatus genome.</title>
        <authorList>
            <person name="Lassance J.-M."/>
            <person name="Hoekstra H.E."/>
        </authorList>
    </citation>
    <scope>NUCLEOTIDE SEQUENCE [LARGE SCALE GENOMIC DNA]</scope>
</reference>
<keyword evidence="4 8" id="KW-1133">Transmembrane helix</keyword>
<dbReference type="Proteomes" id="UP000694547">
    <property type="component" value="Chromosome 9"/>
</dbReference>
<evidence type="ECO:0000256" key="6">
    <source>
        <dbReference type="SAM" id="Coils"/>
    </source>
</evidence>
<organism evidence="10 11">
    <name type="scientific">Peromyscus maniculatus bairdii</name>
    <name type="common">Prairie deer mouse</name>
    <dbReference type="NCBI Taxonomy" id="230844"/>
    <lineage>
        <taxon>Eukaryota</taxon>
        <taxon>Metazoa</taxon>
        <taxon>Chordata</taxon>
        <taxon>Craniata</taxon>
        <taxon>Vertebrata</taxon>
        <taxon>Euteleostomi</taxon>
        <taxon>Mammalia</taxon>
        <taxon>Eutheria</taxon>
        <taxon>Euarchontoglires</taxon>
        <taxon>Glires</taxon>
        <taxon>Rodentia</taxon>
        <taxon>Myomorpha</taxon>
        <taxon>Muroidea</taxon>
        <taxon>Cricetidae</taxon>
        <taxon>Neotominae</taxon>
        <taxon>Peromyscus</taxon>
    </lineage>
</organism>
<evidence type="ECO:0000256" key="7">
    <source>
        <dbReference type="SAM" id="MobiDB-lite"/>
    </source>
</evidence>
<feature type="domain" description="Ribosome receptor lysine/proline rich" evidence="9">
    <location>
        <begin position="29"/>
        <end position="168"/>
    </location>
</feature>
<feature type="compositionally biased region" description="Basic residues" evidence="7">
    <location>
        <begin position="161"/>
        <end position="171"/>
    </location>
</feature>
<dbReference type="Ensembl" id="ENSPEMT00000020259.2">
    <property type="protein sequence ID" value="ENSPEMP00000015951.2"/>
    <property type="gene ID" value="ENSPEMG00000015219.2"/>
</dbReference>
<feature type="compositionally biased region" description="Basic and acidic residues" evidence="7">
    <location>
        <begin position="121"/>
        <end position="135"/>
    </location>
</feature>
<evidence type="ECO:0000256" key="2">
    <source>
        <dbReference type="ARBA" id="ARBA00022692"/>
    </source>
</evidence>
<accession>A0A8C8VWJ7</accession>
<feature type="coiled-coil region" evidence="6">
    <location>
        <begin position="566"/>
        <end position="1006"/>
    </location>
</feature>
<evidence type="ECO:0000256" key="3">
    <source>
        <dbReference type="ARBA" id="ARBA00022824"/>
    </source>
</evidence>
<evidence type="ECO:0000259" key="9">
    <source>
        <dbReference type="Pfam" id="PF05104"/>
    </source>
</evidence>
<keyword evidence="5 8" id="KW-0472">Membrane</keyword>
<evidence type="ECO:0000313" key="11">
    <source>
        <dbReference type="Proteomes" id="UP000694547"/>
    </source>
</evidence>
<reference evidence="10" key="2">
    <citation type="submission" date="2025-08" db="UniProtKB">
        <authorList>
            <consortium name="Ensembl"/>
        </authorList>
    </citation>
    <scope>IDENTIFICATION</scope>
</reference>
<keyword evidence="11" id="KW-1185">Reference proteome</keyword>
<feature type="region of interest" description="Disordered" evidence="7">
    <location>
        <begin position="108"/>
        <end position="179"/>
    </location>
</feature>
<dbReference type="PANTHER" id="PTHR18864:SF1">
    <property type="entry name" value="KINECTIN"/>
    <property type="match status" value="1"/>
</dbReference>
<dbReference type="InterPro" id="IPR024854">
    <property type="entry name" value="Kinectin"/>
</dbReference>
<dbReference type="GO" id="GO:0019894">
    <property type="term" value="F:kinesin binding"/>
    <property type="evidence" value="ECO:0007669"/>
    <property type="project" value="InterPro"/>
</dbReference>
<dbReference type="PANTHER" id="PTHR18864">
    <property type="entry name" value="KINECTIN"/>
    <property type="match status" value="1"/>
</dbReference>
<feature type="coiled-coil region" evidence="6">
    <location>
        <begin position="471"/>
        <end position="505"/>
    </location>
</feature>
<feature type="transmembrane region" description="Helical" evidence="8">
    <location>
        <begin position="7"/>
        <end position="29"/>
    </location>
</feature>
<name>A0A8C8VWJ7_PERMB</name>
<keyword evidence="3" id="KW-0256">Endoplasmic reticulum</keyword>
<evidence type="ECO:0000313" key="10">
    <source>
        <dbReference type="Ensembl" id="ENSPEMP00000015951.2"/>
    </source>
</evidence>
<feature type="coiled-coil region" evidence="6">
    <location>
        <begin position="329"/>
        <end position="434"/>
    </location>
</feature>
<evidence type="ECO:0000256" key="1">
    <source>
        <dbReference type="ARBA" id="ARBA00004389"/>
    </source>
</evidence>
<dbReference type="Pfam" id="PF05104">
    <property type="entry name" value="Rib_recp_KP_reg"/>
    <property type="match status" value="1"/>
</dbReference>
<feature type="compositionally biased region" description="Basic and acidic residues" evidence="7">
    <location>
        <begin position="73"/>
        <end position="82"/>
    </location>
</feature>
<keyword evidence="2 8" id="KW-0812">Transmembrane</keyword>
<evidence type="ECO:0000256" key="4">
    <source>
        <dbReference type="ARBA" id="ARBA00022989"/>
    </source>
</evidence>
<comment type="subcellular location">
    <subcellularLocation>
        <location evidence="1">Endoplasmic reticulum membrane</location>
        <topology evidence="1">Single-pass membrane protein</topology>
    </subcellularLocation>
</comment>
<evidence type="ECO:0000256" key="5">
    <source>
        <dbReference type="ARBA" id="ARBA00023136"/>
    </source>
</evidence>
<protein>
    <submittedName>
        <fullName evidence="10">Kinectin 1</fullName>
    </submittedName>
</protein>
<proteinExistence type="predicted"/>
<dbReference type="GeneTree" id="ENSGT00940000158237"/>